<dbReference type="GeneID" id="78294433"/>
<evidence type="ECO:0000313" key="4">
    <source>
        <dbReference type="Proteomes" id="UP000245959"/>
    </source>
</evidence>
<evidence type="ECO:0000313" key="3">
    <source>
        <dbReference type="EMBL" id="PVY44786.1"/>
    </source>
</evidence>
<evidence type="ECO:0000259" key="1">
    <source>
        <dbReference type="Pfam" id="PF13088"/>
    </source>
</evidence>
<dbReference type="AlphaFoldDB" id="A0A2U1B7Y3"/>
<dbReference type="Proteomes" id="UP000245959">
    <property type="component" value="Unassembled WGS sequence"/>
</dbReference>
<gene>
    <name evidence="3" type="ORF">C8D82_105115</name>
    <name evidence="2" type="ORF">HF882_03130</name>
</gene>
<evidence type="ECO:0000313" key="2">
    <source>
        <dbReference type="EMBL" id="NMD85571.1"/>
    </source>
</evidence>
<dbReference type="PANTHER" id="PTHR43752:SF2">
    <property type="entry name" value="BNR_ASP-BOX REPEAT FAMILY PROTEIN"/>
    <property type="match status" value="1"/>
</dbReference>
<dbReference type="PANTHER" id="PTHR43752">
    <property type="entry name" value="BNR/ASP-BOX REPEAT FAMILY PROTEIN"/>
    <property type="match status" value="1"/>
</dbReference>
<dbReference type="SUPFAM" id="SSF50939">
    <property type="entry name" value="Sialidases"/>
    <property type="match status" value="1"/>
</dbReference>
<organism evidence="3 4">
    <name type="scientific">Victivallis vadensis</name>
    <dbReference type="NCBI Taxonomy" id="172901"/>
    <lineage>
        <taxon>Bacteria</taxon>
        <taxon>Pseudomonadati</taxon>
        <taxon>Lentisphaerota</taxon>
        <taxon>Lentisphaeria</taxon>
        <taxon>Victivallales</taxon>
        <taxon>Victivallaceae</taxon>
        <taxon>Victivallis</taxon>
    </lineage>
</organism>
<dbReference type="InterPro" id="IPR011040">
    <property type="entry name" value="Sialidase"/>
</dbReference>
<keyword evidence="4" id="KW-1185">Reference proteome</keyword>
<reference evidence="2 5" key="2">
    <citation type="submission" date="2020-04" db="EMBL/GenBank/DDBJ databases">
        <authorList>
            <person name="Hitch T.C.A."/>
            <person name="Wylensek D."/>
            <person name="Clavel T."/>
        </authorList>
    </citation>
    <scope>NUCLEOTIDE SEQUENCE [LARGE SCALE GENOMIC DNA]</scope>
    <source>
        <strain evidence="2 5">COR2-253-APC-1A</strain>
    </source>
</reference>
<comment type="caution">
    <text evidence="3">The sequence shown here is derived from an EMBL/GenBank/DDBJ whole genome shotgun (WGS) entry which is preliminary data.</text>
</comment>
<dbReference type="InterPro" id="IPR036278">
    <property type="entry name" value="Sialidase_sf"/>
</dbReference>
<dbReference type="RefSeq" id="WP_116883118.1">
    <property type="nucleotide sequence ID" value="NZ_CABMMC010000040.1"/>
</dbReference>
<dbReference type="EMBL" id="QEKH01000005">
    <property type="protein sequence ID" value="PVY44786.1"/>
    <property type="molecule type" value="Genomic_DNA"/>
</dbReference>
<accession>A0A2U1B7Y3</accession>
<dbReference type="Gene3D" id="2.120.10.10">
    <property type="match status" value="1"/>
</dbReference>
<dbReference type="CDD" id="cd15482">
    <property type="entry name" value="Sialidase_non-viral"/>
    <property type="match status" value="1"/>
</dbReference>
<reference evidence="3 4" key="1">
    <citation type="submission" date="2018-04" db="EMBL/GenBank/DDBJ databases">
        <title>Genomic Encyclopedia of Type Strains, Phase IV (KMG-IV): sequencing the most valuable type-strain genomes for metagenomic binning, comparative biology and taxonomic classification.</title>
        <authorList>
            <person name="Goeker M."/>
        </authorList>
    </citation>
    <scope>NUCLEOTIDE SEQUENCE [LARGE SCALE GENOMIC DNA]</scope>
    <source>
        <strain evidence="3 4">DSM 14823</strain>
    </source>
</reference>
<evidence type="ECO:0000313" key="5">
    <source>
        <dbReference type="Proteomes" id="UP000576225"/>
    </source>
</evidence>
<dbReference type="Proteomes" id="UP000576225">
    <property type="component" value="Unassembled WGS sequence"/>
</dbReference>
<dbReference type="Pfam" id="PF13088">
    <property type="entry name" value="BNR_2"/>
    <property type="match status" value="1"/>
</dbReference>
<name>A0A2U1B7Y3_9BACT</name>
<sequence>MSIEKFSISRDPELYEAWPDAALAADGRLVCVFSECTHHGNRDYTRIMLADSFDRGRTWTPKRPLTEGTRNRDYYYNCARITRLRDGRLAVSVDKMPLNGESRTREAVNLLYFSSDNGRSWSAPAPVPLRGIVPDKLLELENGRWIYSAHREDGGNLAQFLCYSDDSGKTWSDDVTVARSDRFQLCEASILPLGGGVLAAFLRENSGLGYDCKKVLSRDNGESWGEITDFPLPGCHRPVAGFLRDGRIMITYRFLQGGRGWLGSWCQNFFAALTDRESVLSEKREEASARILPVDFDRSPKSDLGYSGWVQFPDGELYIVNYIVDDAMDKGQIRGYSMFPDEFLL</sequence>
<dbReference type="OrthoDB" id="9807193at2"/>
<proteinExistence type="predicted"/>
<dbReference type="EMBL" id="JABAEW010000004">
    <property type="protein sequence ID" value="NMD85571.1"/>
    <property type="molecule type" value="Genomic_DNA"/>
</dbReference>
<feature type="domain" description="Sialidase" evidence="1">
    <location>
        <begin position="27"/>
        <end position="319"/>
    </location>
</feature>
<protein>
    <submittedName>
        <fullName evidence="2">Exo-alpha-sialidase</fullName>
    </submittedName>
    <submittedName>
        <fullName evidence="3">Sialidase-1</fullName>
    </submittedName>
</protein>